<dbReference type="PANTHER" id="PTHR39643">
    <property type="entry name" value="CCA-ADDING ENZYME"/>
    <property type="match status" value="1"/>
</dbReference>
<dbReference type="SUPFAM" id="SSF81301">
    <property type="entry name" value="Nucleotidyltransferase"/>
    <property type="match status" value="1"/>
</dbReference>
<dbReference type="Gene3D" id="3.30.70.590">
    <property type="entry name" value="Poly(A) polymerase predicted RNA binding domain"/>
    <property type="match status" value="1"/>
</dbReference>
<dbReference type="Proteomes" id="UP000608579">
    <property type="component" value="Unassembled WGS sequence"/>
</dbReference>
<dbReference type="Pfam" id="PF07528">
    <property type="entry name" value="DZF_N"/>
    <property type="match status" value="1"/>
</dbReference>
<evidence type="ECO:0000259" key="7">
    <source>
        <dbReference type="Pfam" id="PF07528"/>
    </source>
</evidence>
<comment type="catalytic activity">
    <reaction evidence="6">
        <text>a tRNA with a 3' CCA end + 2 CTP + ATP = a tRNA with a 3' CCACCA end + 3 diphosphate</text>
        <dbReference type="Rhea" id="RHEA:76235"/>
        <dbReference type="Rhea" id="RHEA-COMP:10468"/>
        <dbReference type="Rhea" id="RHEA-COMP:18655"/>
        <dbReference type="ChEBI" id="CHEBI:30616"/>
        <dbReference type="ChEBI" id="CHEBI:33019"/>
        <dbReference type="ChEBI" id="CHEBI:37563"/>
        <dbReference type="ChEBI" id="CHEBI:83071"/>
        <dbReference type="ChEBI" id="CHEBI:195187"/>
    </reaction>
</comment>
<evidence type="ECO:0000313" key="10">
    <source>
        <dbReference type="EMBL" id="HIQ29409.1"/>
    </source>
</evidence>
<feature type="binding site" evidence="6">
    <location>
        <position position="58"/>
    </location>
    <ligand>
        <name>CTP</name>
        <dbReference type="ChEBI" id="CHEBI:37563"/>
    </ligand>
</feature>
<dbReference type="GO" id="GO:0000287">
    <property type="term" value="F:magnesium ion binding"/>
    <property type="evidence" value="ECO:0007669"/>
    <property type="project" value="UniProtKB-UniRule"/>
</dbReference>
<dbReference type="InterPro" id="IPR042090">
    <property type="entry name" value="CCA_tRNA_nucleotrans_2"/>
</dbReference>
<feature type="binding site" evidence="6">
    <location>
        <position position="146"/>
    </location>
    <ligand>
        <name>ATP</name>
        <dbReference type="ChEBI" id="CHEBI:30616"/>
    </ligand>
</feature>
<comment type="function">
    <text evidence="6">Catalyzes the addition and repair of the essential 3'-terminal CCA sequence in tRNAs without using a nucleic acid template. Adds these three nucleotides in the order of C, C, and A to the tRNA nucleotide-73, using CTP and ATP as substrates and producing inorganic pyrophosphate. tRNA 3'-terminal CCA addition is required both for tRNA processing and repair. Also involved in tRNA surveillance by mediating tandem CCA addition to generate a CCACCA at the 3' terminus of unstable tRNAs. While stable tRNAs receive only 3'-terminal CCA, unstable tRNAs are marked with CCACCA and rapidly degraded.</text>
</comment>
<dbReference type="InterPro" id="IPR006116">
    <property type="entry name" value="NT_2-5OAS_ClassI-CCAase"/>
</dbReference>
<keyword evidence="1 6" id="KW-0808">Transferase</keyword>
<feature type="domain" description="DZF" evidence="7">
    <location>
        <begin position="10"/>
        <end position="92"/>
    </location>
</feature>
<dbReference type="GO" id="GO:0042245">
    <property type="term" value="P:RNA repair"/>
    <property type="evidence" value="ECO:0007669"/>
    <property type="project" value="UniProtKB-KW"/>
</dbReference>
<dbReference type="PANTHER" id="PTHR39643:SF1">
    <property type="entry name" value="CCA-ADDING ENZYME"/>
    <property type="match status" value="1"/>
</dbReference>
<keyword evidence="6" id="KW-0819">tRNA processing</keyword>
<keyword evidence="6" id="KW-0694">RNA-binding</keyword>
<sequence>MKAVESEFNKILNRVLEEVKPTEEEEKQVMEVVEDVISILKQELTQKAGVEEISLEGSFAKGTWIRGKEEADIFAQFNPRVDRETMASLTIKAGKTAVEKLGGFARLRYAEHPYVEGIVKNIQLNIVPCYRLDKGWKTAVDRTPHHTKFVKSNLTKEQRDQVRLLKALLQASNLYGAEIRVGGFSGYVTELMIVKYKTLENLLKHATTWKPPVVMEITSTNVDRVQIIRKFPNSPLIIPDPVDENRNAASAVTLQKLSEFILLAKLFIEEPSSRFFHRSEGHHPVVGSRNILGVFFEIRESKPPDILWGELLHSLNGVTKALEVAGFKVWRYDAWSDEKTVFMLFELEELELPGFYLHKGPEVFRETALGFVHKHVKDERTIAGPWVSGNRIYVLKKRTLTKVDEVLKQALQRSSVSLSHGLKRYVTEGAVIIAGYSNVISFADEHGLRSFVEGFLCGRPSYIDALKHMP</sequence>
<evidence type="ECO:0000256" key="6">
    <source>
        <dbReference type="HAMAP-Rule" id="MF_01264"/>
    </source>
</evidence>
<name>A0A832ZUX9_CALS0</name>
<evidence type="ECO:0000256" key="1">
    <source>
        <dbReference type="ARBA" id="ARBA00022679"/>
    </source>
</evidence>
<dbReference type="Pfam" id="PF21133">
    <property type="entry name" value="CAA_C"/>
    <property type="match status" value="1"/>
</dbReference>
<evidence type="ECO:0000256" key="4">
    <source>
        <dbReference type="ARBA" id="ARBA00022840"/>
    </source>
</evidence>
<feature type="binding site" evidence="6">
    <location>
        <position position="175"/>
    </location>
    <ligand>
        <name>ATP</name>
        <dbReference type="ChEBI" id="CHEBI:30616"/>
    </ligand>
</feature>
<comment type="caution">
    <text evidence="10">The sequence shown here is derived from an EMBL/GenBank/DDBJ whole genome shotgun (WGS) entry which is preliminary data.</text>
</comment>
<dbReference type="GO" id="GO:0005524">
    <property type="term" value="F:ATP binding"/>
    <property type="evidence" value="ECO:0007669"/>
    <property type="project" value="UniProtKB-UniRule"/>
</dbReference>
<dbReference type="HAMAP" id="MF_01264">
    <property type="entry name" value="CCA_arch"/>
    <property type="match status" value="1"/>
</dbReference>
<feature type="domain" description="tRNA nucleotidyltransferase substrate binding" evidence="8">
    <location>
        <begin position="160"/>
        <end position="277"/>
    </location>
</feature>
<dbReference type="EC" id="2.7.7.72" evidence="6"/>
<dbReference type="InterPro" id="IPR008229">
    <property type="entry name" value="CCA-adding_arc"/>
</dbReference>
<comment type="subunit">
    <text evidence="6">Homodimer.</text>
</comment>
<keyword evidence="5 6" id="KW-0460">Magnesium</keyword>
<feature type="binding site" evidence="6">
    <location>
        <position position="146"/>
    </location>
    <ligand>
        <name>CTP</name>
        <dbReference type="ChEBI" id="CHEBI:37563"/>
    </ligand>
</feature>
<dbReference type="SUPFAM" id="SSF55003">
    <property type="entry name" value="PAP/Archaeal CCA-adding enzyme, C-terminal domain"/>
    <property type="match status" value="1"/>
</dbReference>
<evidence type="ECO:0000256" key="2">
    <source>
        <dbReference type="ARBA" id="ARBA00022695"/>
    </source>
</evidence>
<evidence type="ECO:0000259" key="9">
    <source>
        <dbReference type="Pfam" id="PF21133"/>
    </source>
</evidence>
<comment type="catalytic activity">
    <reaction evidence="6">
        <text>a tRNA precursor + 2 CTP + ATP = a tRNA with a 3' CCA end + 3 diphosphate</text>
        <dbReference type="Rhea" id="RHEA:14433"/>
        <dbReference type="Rhea" id="RHEA-COMP:10465"/>
        <dbReference type="Rhea" id="RHEA-COMP:10468"/>
        <dbReference type="ChEBI" id="CHEBI:30616"/>
        <dbReference type="ChEBI" id="CHEBI:33019"/>
        <dbReference type="ChEBI" id="CHEBI:37563"/>
        <dbReference type="ChEBI" id="CHEBI:74896"/>
        <dbReference type="ChEBI" id="CHEBI:83071"/>
        <dbReference type="EC" id="2.7.7.72"/>
    </reaction>
</comment>
<feature type="binding site" evidence="6">
    <location>
        <position position="61"/>
    </location>
    <ligand>
        <name>CTP</name>
        <dbReference type="ChEBI" id="CHEBI:37563"/>
    </ligand>
</feature>
<dbReference type="InterPro" id="IPR015329">
    <property type="entry name" value="tRNA_NucTransf2"/>
</dbReference>
<dbReference type="Gene3D" id="3.30.460.10">
    <property type="entry name" value="Beta Polymerase, domain 2"/>
    <property type="match status" value="1"/>
</dbReference>
<dbReference type="AlphaFoldDB" id="A0A832ZUX9"/>
<proteinExistence type="inferred from homology"/>
<comment type="caution">
    <text evidence="6">Lacks conserved residue(s) required for the propagation of feature annotation.</text>
</comment>
<feature type="binding site" evidence="6">
    <location>
        <position position="166"/>
    </location>
    <ligand>
        <name>ATP</name>
        <dbReference type="ChEBI" id="CHEBI:30616"/>
    </ligand>
</feature>
<dbReference type="PROSITE" id="PS50152">
    <property type="entry name" value="25A_SYNTH_3"/>
    <property type="match status" value="1"/>
</dbReference>
<accession>A0A832ZUX9</accession>
<comment type="miscellaneous">
    <text evidence="6">A single active site specifically recognizes both ATP and CTP and is responsible for their addition.</text>
</comment>
<feature type="binding site" evidence="6">
    <location>
        <position position="61"/>
    </location>
    <ligand>
        <name>ATP</name>
        <dbReference type="ChEBI" id="CHEBI:30616"/>
    </ligand>
</feature>
<dbReference type="NCBIfam" id="TIGR03671">
    <property type="entry name" value="cca_archaeal"/>
    <property type="match status" value="1"/>
</dbReference>
<dbReference type="InterPro" id="IPR043519">
    <property type="entry name" value="NT_sf"/>
</dbReference>
<feature type="binding site" evidence="6">
    <location>
        <position position="58"/>
    </location>
    <ligand>
        <name>ATP</name>
        <dbReference type="ChEBI" id="CHEBI:30616"/>
    </ligand>
</feature>
<feature type="binding site" evidence="6">
    <location>
        <position position="175"/>
    </location>
    <ligand>
        <name>CTP</name>
        <dbReference type="ChEBI" id="CHEBI:37563"/>
    </ligand>
</feature>
<dbReference type="InterPro" id="IPR011068">
    <property type="entry name" value="NuclTrfase_I-like_C"/>
</dbReference>
<dbReference type="PIRSF" id="PIRSF005335">
    <property type="entry name" value="CCA_arch"/>
    <property type="match status" value="1"/>
</dbReference>
<feature type="binding site" evidence="6">
    <location>
        <position position="166"/>
    </location>
    <ligand>
        <name>CTP</name>
        <dbReference type="ChEBI" id="CHEBI:37563"/>
    </ligand>
</feature>
<organism evidence="10 11">
    <name type="scientific">Caldiarchaeum subterraneum</name>
    <dbReference type="NCBI Taxonomy" id="311458"/>
    <lineage>
        <taxon>Archaea</taxon>
        <taxon>Nitrososphaerota</taxon>
        <taxon>Candidatus Caldarchaeales</taxon>
        <taxon>Candidatus Caldarchaeaceae</taxon>
        <taxon>Candidatus Caldarchaeum</taxon>
    </lineage>
</organism>
<feature type="domain" description="CCA-adding enzyme C-terminal" evidence="9">
    <location>
        <begin position="302"/>
        <end position="434"/>
    </location>
</feature>
<keyword evidence="6" id="KW-0692">RNA repair</keyword>
<dbReference type="GO" id="GO:0004810">
    <property type="term" value="F:CCA tRNA nucleotidyltransferase activity"/>
    <property type="evidence" value="ECO:0007669"/>
    <property type="project" value="UniProtKB-UniRule"/>
</dbReference>
<gene>
    <name evidence="6 10" type="primary">cca</name>
    <name evidence="10" type="ORF">EYH45_02465</name>
</gene>
<keyword evidence="6" id="KW-0479">Metal-binding</keyword>
<dbReference type="GO" id="GO:0001680">
    <property type="term" value="P:tRNA 3'-terminal CCA addition"/>
    <property type="evidence" value="ECO:0007669"/>
    <property type="project" value="UniProtKB-UniRule"/>
</dbReference>
<evidence type="ECO:0000256" key="3">
    <source>
        <dbReference type="ARBA" id="ARBA00022741"/>
    </source>
</evidence>
<evidence type="ECO:0000259" key="8">
    <source>
        <dbReference type="Pfam" id="PF09249"/>
    </source>
</evidence>
<dbReference type="Gene3D" id="3.30.70.1550">
    <property type="entry name" value="Archaeal tRNA CCA-adding enzyme catalytic domain"/>
    <property type="match status" value="1"/>
</dbReference>
<protein>
    <recommendedName>
        <fullName evidence="6">CCA-adding enzyme</fullName>
        <ecNumber evidence="6">2.7.7.72</ecNumber>
    </recommendedName>
    <alternativeName>
        <fullName evidence="6">CCA tRNA nucleotidyltransferase</fullName>
    </alternativeName>
    <alternativeName>
        <fullName evidence="6">tRNA CCA-pyrophosphorylase</fullName>
    </alternativeName>
    <alternativeName>
        <fullName evidence="6">tRNA adenylyl-/cytidylyl- transferase</fullName>
    </alternativeName>
    <alternativeName>
        <fullName evidence="6">tRNA nucleotidyltransferase</fullName>
    </alternativeName>
    <alternativeName>
        <fullName evidence="6">tRNA-NT</fullName>
    </alternativeName>
</protein>
<keyword evidence="2 6" id="KW-0548">Nucleotidyltransferase</keyword>
<keyword evidence="3 6" id="KW-0547">Nucleotide-binding</keyword>
<dbReference type="Pfam" id="PF09249">
    <property type="entry name" value="tRNA_NucTransf2"/>
    <property type="match status" value="1"/>
</dbReference>
<feature type="binding site" evidence="6">
    <location>
        <position position="70"/>
    </location>
    <ligand>
        <name>Mg(2+)</name>
        <dbReference type="ChEBI" id="CHEBI:18420"/>
    </ligand>
</feature>
<dbReference type="SUPFAM" id="SSF81631">
    <property type="entry name" value="PAP/OAS1 substrate-binding domain"/>
    <property type="match status" value="1"/>
</dbReference>
<evidence type="ECO:0000256" key="5">
    <source>
        <dbReference type="ARBA" id="ARBA00022842"/>
    </source>
</evidence>
<dbReference type="EMBL" id="DQVM01000044">
    <property type="protein sequence ID" value="HIQ29409.1"/>
    <property type="molecule type" value="Genomic_DNA"/>
</dbReference>
<comment type="cofactor">
    <cofactor evidence="6">
        <name>Mg(2+)</name>
        <dbReference type="ChEBI" id="CHEBI:18420"/>
    </cofactor>
</comment>
<dbReference type="GO" id="GO:0000049">
    <property type="term" value="F:tRNA binding"/>
    <property type="evidence" value="ECO:0007669"/>
    <property type="project" value="UniProtKB-UniRule"/>
</dbReference>
<dbReference type="CDD" id="cd05400">
    <property type="entry name" value="NT_2-5OAS_ClassI-CCAase"/>
    <property type="match status" value="1"/>
</dbReference>
<dbReference type="Gene3D" id="1.10.1410.30">
    <property type="entry name" value="CCA tRNA nucleotidyltransferase, domain 2"/>
    <property type="match status" value="1"/>
</dbReference>
<feature type="binding site" evidence="6">
    <location>
        <position position="72"/>
    </location>
    <ligand>
        <name>Mg(2+)</name>
        <dbReference type="ChEBI" id="CHEBI:18420"/>
    </ligand>
</feature>
<dbReference type="InterPro" id="IPR048833">
    <property type="entry name" value="CAA_C"/>
</dbReference>
<comment type="similarity">
    <text evidence="6">Belongs to the tRNA nucleotidyltransferase/poly(A) polymerase family. Archaeal CCA-adding enzyme subfamily.</text>
</comment>
<evidence type="ECO:0000313" key="11">
    <source>
        <dbReference type="Proteomes" id="UP000608579"/>
    </source>
</evidence>
<dbReference type="InterPro" id="IPR049401">
    <property type="entry name" value="DZF_dom_N"/>
</dbReference>
<keyword evidence="4 6" id="KW-0067">ATP-binding</keyword>
<reference evidence="10" key="1">
    <citation type="journal article" date="2020" name="ISME J.">
        <title>Gammaproteobacteria mediating utilization of methyl-, sulfur- and petroleum organic compounds in deep ocean hydrothermal plumes.</title>
        <authorList>
            <person name="Zhou Z."/>
            <person name="Liu Y."/>
            <person name="Pan J."/>
            <person name="Cron B.R."/>
            <person name="Toner B.M."/>
            <person name="Anantharaman K."/>
            <person name="Breier J.A."/>
            <person name="Dick G.J."/>
            <person name="Li M."/>
        </authorList>
    </citation>
    <scope>NUCLEOTIDE SEQUENCE</scope>
    <source>
        <strain evidence="10">SZUA-1515</strain>
    </source>
</reference>